<name>A0A6J6E7W6_9ZZZZ</name>
<dbReference type="PANTHER" id="PTHR10885:SF0">
    <property type="entry name" value="ISOPENTENYL-DIPHOSPHATE DELTA-ISOMERASE"/>
    <property type="match status" value="1"/>
</dbReference>
<dbReference type="PROSITE" id="PS00893">
    <property type="entry name" value="NUDIX_BOX"/>
    <property type="match status" value="1"/>
</dbReference>
<dbReference type="InterPro" id="IPR020084">
    <property type="entry name" value="NUDIX_hydrolase_CS"/>
</dbReference>
<keyword evidence="1" id="KW-0378">Hydrolase</keyword>
<dbReference type="InterPro" id="IPR000086">
    <property type="entry name" value="NUDIX_hydrolase_dom"/>
</dbReference>
<evidence type="ECO:0000259" key="2">
    <source>
        <dbReference type="PROSITE" id="PS51462"/>
    </source>
</evidence>
<dbReference type="Gene3D" id="3.90.79.10">
    <property type="entry name" value="Nucleoside Triphosphate Pyrophosphohydrolase"/>
    <property type="match status" value="1"/>
</dbReference>
<dbReference type="Pfam" id="PF00293">
    <property type="entry name" value="NUDIX"/>
    <property type="match status" value="1"/>
</dbReference>
<dbReference type="GO" id="GO:0016787">
    <property type="term" value="F:hydrolase activity"/>
    <property type="evidence" value="ECO:0007669"/>
    <property type="project" value="UniProtKB-KW"/>
</dbReference>
<reference evidence="3" key="1">
    <citation type="submission" date="2020-05" db="EMBL/GenBank/DDBJ databases">
        <authorList>
            <person name="Chiriac C."/>
            <person name="Salcher M."/>
            <person name="Ghai R."/>
            <person name="Kavagutti S V."/>
        </authorList>
    </citation>
    <scope>NUCLEOTIDE SEQUENCE</scope>
</reference>
<dbReference type="SUPFAM" id="SSF55811">
    <property type="entry name" value="Nudix"/>
    <property type="match status" value="1"/>
</dbReference>
<dbReference type="EMBL" id="CAEZTS010000028">
    <property type="protein sequence ID" value="CAB4572431.1"/>
    <property type="molecule type" value="Genomic_DNA"/>
</dbReference>
<evidence type="ECO:0000256" key="1">
    <source>
        <dbReference type="ARBA" id="ARBA00022801"/>
    </source>
</evidence>
<evidence type="ECO:0000313" key="3">
    <source>
        <dbReference type="EMBL" id="CAB4572431.1"/>
    </source>
</evidence>
<dbReference type="AlphaFoldDB" id="A0A6J6E7W6"/>
<organism evidence="3">
    <name type="scientific">freshwater metagenome</name>
    <dbReference type="NCBI Taxonomy" id="449393"/>
    <lineage>
        <taxon>unclassified sequences</taxon>
        <taxon>metagenomes</taxon>
        <taxon>ecological metagenomes</taxon>
    </lineage>
</organism>
<dbReference type="PANTHER" id="PTHR10885">
    <property type="entry name" value="ISOPENTENYL-DIPHOSPHATE DELTA-ISOMERASE"/>
    <property type="match status" value="1"/>
</dbReference>
<sequence length="179" mass="19864">MDHASAELVDEVDVEDRVLRVVPRSVMRRERLRHRAVFVAVMDGGGRLLVHRRSATKDIWPGWCDIAVGGVVASGESYETAAVREVAEEVGLTRATCEVIDGGVARPYDDDRVSLLGRCFVVIDPGPFHFADGEVADAWWVALEDVDDLTRREDVLPDSLALLWPLLRPSDPVARPPER</sequence>
<proteinExistence type="predicted"/>
<protein>
    <submittedName>
        <fullName evidence="3">Unannotated protein</fullName>
    </submittedName>
</protein>
<dbReference type="PROSITE" id="PS51462">
    <property type="entry name" value="NUDIX"/>
    <property type="match status" value="1"/>
</dbReference>
<gene>
    <name evidence="3" type="ORF">UFOPK1722_00477</name>
</gene>
<accession>A0A6J6E7W6</accession>
<feature type="domain" description="Nudix hydrolase" evidence="2">
    <location>
        <begin position="32"/>
        <end position="163"/>
    </location>
</feature>
<dbReference type="InterPro" id="IPR015797">
    <property type="entry name" value="NUDIX_hydrolase-like_dom_sf"/>
</dbReference>